<dbReference type="EMBL" id="LAZR01001165">
    <property type="protein sequence ID" value="KKN49498.1"/>
    <property type="molecule type" value="Genomic_DNA"/>
</dbReference>
<keyword evidence="1" id="KW-0812">Transmembrane</keyword>
<proteinExistence type="predicted"/>
<organism evidence="2">
    <name type="scientific">marine sediment metagenome</name>
    <dbReference type="NCBI Taxonomy" id="412755"/>
    <lineage>
        <taxon>unclassified sequences</taxon>
        <taxon>metagenomes</taxon>
        <taxon>ecological metagenomes</taxon>
    </lineage>
</organism>
<comment type="caution">
    <text evidence="2">The sequence shown here is derived from an EMBL/GenBank/DDBJ whole genome shotgun (WGS) entry which is preliminary data.</text>
</comment>
<keyword evidence="1" id="KW-0472">Membrane</keyword>
<accession>A0A0F9U781</accession>
<evidence type="ECO:0000313" key="2">
    <source>
        <dbReference type="EMBL" id="KKN49498.1"/>
    </source>
</evidence>
<reference evidence="2" key="1">
    <citation type="journal article" date="2015" name="Nature">
        <title>Complex archaea that bridge the gap between prokaryotes and eukaryotes.</title>
        <authorList>
            <person name="Spang A."/>
            <person name="Saw J.H."/>
            <person name="Jorgensen S.L."/>
            <person name="Zaremba-Niedzwiedzka K."/>
            <person name="Martijn J."/>
            <person name="Lind A.E."/>
            <person name="van Eijk R."/>
            <person name="Schleper C."/>
            <person name="Guy L."/>
            <person name="Ettema T.J."/>
        </authorList>
    </citation>
    <scope>NUCLEOTIDE SEQUENCE</scope>
</reference>
<keyword evidence="1" id="KW-1133">Transmembrane helix</keyword>
<name>A0A0F9U781_9ZZZZ</name>
<feature type="transmembrane region" description="Helical" evidence="1">
    <location>
        <begin position="64"/>
        <end position="84"/>
    </location>
</feature>
<protein>
    <submittedName>
        <fullName evidence="2">Uncharacterized protein</fullName>
    </submittedName>
</protein>
<dbReference type="AlphaFoldDB" id="A0A0F9U781"/>
<sequence length="88" mass="10268">MDTKPLEISEAYRSGEPPSALLAVIKDDRLNVKTFEVNNRSKHGILFTNHLPWNLERIWFADVWYGKIPFCKTLLLINVIIWVLSKWG</sequence>
<evidence type="ECO:0000256" key="1">
    <source>
        <dbReference type="SAM" id="Phobius"/>
    </source>
</evidence>
<gene>
    <name evidence="2" type="ORF">LCGC14_0642050</name>
</gene>